<evidence type="ECO:0000256" key="6">
    <source>
        <dbReference type="ARBA" id="ARBA00022771"/>
    </source>
</evidence>
<dbReference type="GO" id="GO:0006511">
    <property type="term" value="P:ubiquitin-dependent protein catabolic process"/>
    <property type="evidence" value="ECO:0007669"/>
    <property type="project" value="TreeGrafter"/>
</dbReference>
<keyword evidence="4" id="KW-0808">Transferase</keyword>
<dbReference type="PANTHER" id="PTHR11254">
    <property type="entry name" value="HECT DOMAIN UBIQUITIN-PROTEIN LIGASE"/>
    <property type="match status" value="1"/>
</dbReference>
<evidence type="ECO:0000313" key="15">
    <source>
        <dbReference type="Proteomes" id="UP000332933"/>
    </source>
</evidence>
<dbReference type="InterPro" id="IPR050409">
    <property type="entry name" value="E3_ubiq-protein_ligase"/>
</dbReference>
<protein>
    <recommendedName>
        <fullName evidence="3">HECT-type E3 ubiquitin transferase</fullName>
        <ecNumber evidence="3">2.3.2.26</ecNumber>
    </recommendedName>
</protein>
<keyword evidence="11" id="KW-0472">Membrane</keyword>
<evidence type="ECO:0000256" key="11">
    <source>
        <dbReference type="SAM" id="Phobius"/>
    </source>
</evidence>
<keyword evidence="11" id="KW-0812">Transmembrane</keyword>
<keyword evidence="8" id="KW-0862">Zinc</keyword>
<evidence type="ECO:0000313" key="13">
    <source>
        <dbReference type="EMBL" id="KAF0696576.1"/>
    </source>
</evidence>
<evidence type="ECO:0000256" key="2">
    <source>
        <dbReference type="ARBA" id="ARBA00004906"/>
    </source>
</evidence>
<evidence type="ECO:0000256" key="5">
    <source>
        <dbReference type="ARBA" id="ARBA00022723"/>
    </source>
</evidence>
<keyword evidence="7 9" id="KW-0833">Ubl conjugation pathway</keyword>
<dbReference type="InterPro" id="IPR001876">
    <property type="entry name" value="Znf_RanBP2"/>
</dbReference>
<evidence type="ECO:0000256" key="1">
    <source>
        <dbReference type="ARBA" id="ARBA00000885"/>
    </source>
</evidence>
<feature type="transmembrane region" description="Helical" evidence="11">
    <location>
        <begin position="12"/>
        <end position="31"/>
    </location>
</feature>
<accession>A0A485KXL9</accession>
<evidence type="ECO:0000256" key="8">
    <source>
        <dbReference type="ARBA" id="ARBA00022833"/>
    </source>
</evidence>
<gene>
    <name evidence="14" type="primary">Aste57867_12699</name>
    <name evidence="13" type="ORF">As57867_012651</name>
    <name evidence="14" type="ORF">ASTE57867_12699</name>
</gene>
<dbReference type="OrthoDB" id="8068875at2759"/>
<comment type="catalytic activity">
    <reaction evidence="1">
        <text>S-ubiquitinyl-[E2 ubiquitin-conjugating enzyme]-L-cysteine + [acceptor protein]-L-lysine = [E2 ubiquitin-conjugating enzyme]-L-cysteine + N(6)-ubiquitinyl-[acceptor protein]-L-lysine.</text>
        <dbReference type="EC" id="2.3.2.26"/>
    </reaction>
</comment>
<dbReference type="Proteomes" id="UP000332933">
    <property type="component" value="Unassembled WGS sequence"/>
</dbReference>
<dbReference type="EMBL" id="CAADRA010005407">
    <property type="protein sequence ID" value="VFT89549.1"/>
    <property type="molecule type" value="Genomic_DNA"/>
</dbReference>
<comment type="pathway">
    <text evidence="2">Protein modification; protein ubiquitination.</text>
</comment>
<dbReference type="GO" id="GO:0061630">
    <property type="term" value="F:ubiquitin protein ligase activity"/>
    <property type="evidence" value="ECO:0007669"/>
    <property type="project" value="UniProtKB-EC"/>
</dbReference>
<dbReference type="GO" id="GO:0008270">
    <property type="term" value="F:zinc ion binding"/>
    <property type="evidence" value="ECO:0007669"/>
    <property type="project" value="UniProtKB-KW"/>
</dbReference>
<reference evidence="14 15" key="1">
    <citation type="submission" date="2019-03" db="EMBL/GenBank/DDBJ databases">
        <authorList>
            <person name="Gaulin E."/>
            <person name="Dumas B."/>
        </authorList>
    </citation>
    <scope>NUCLEOTIDE SEQUENCE [LARGE SCALE GENOMIC DNA]</scope>
    <source>
        <strain evidence="14">CBS 568.67</strain>
    </source>
</reference>
<dbReference type="EC" id="2.3.2.26" evidence="3"/>
<feature type="compositionally biased region" description="Polar residues" evidence="10">
    <location>
        <begin position="213"/>
        <end position="228"/>
    </location>
</feature>
<dbReference type="GO" id="GO:0016567">
    <property type="term" value="P:protein ubiquitination"/>
    <property type="evidence" value="ECO:0007669"/>
    <property type="project" value="TreeGrafter"/>
</dbReference>
<sequence length="635" mass="70765">MLMLLDTNTVTLIGLGTVILLLLVVLVKVYLSPATDRQRLHANAIVYMPGLKREDVEELLADAERWACSICAFENIVEKPSCCICGTLKGYRLIEVALSPSPQGSKSSRLGETMSSIRRFTSQLITAVFEHMILPEDLNAAQRSGRMRKQWTRLVLGSSSIQWYRNFTNSMDATDAFLIQLTSGKQTEEARGDSPHVQSRQSNAERAPPPSDVPSNERASQTTSSQVSPRDIYPPSETLDMPSLEASPSATPPNNNFSNDNPPSDATLTTTTSIAWVPLASATDHVTILGDTLPHGVWAMVTDLSKLPFSIKYTWFLHQTSDLFTPESFHHVTVRHRESLLDEAIDDLTNIHDSKLCSTMRFEFAGEKARDAGGIQREWYLLVAQQLLTEAAGLFIETNREDHSYFPNPHAFSRCSDYHAIGRFIGRALLDGQMLPLRLSPVLIKAMLGIPLSLDDVEFLDPVVYKSMQYLLGNSNVEDLALTFSVTDVTRNKGQVEEIDLIENGRSIGVTDANKLDYVHRMVRFLLFDRVHDQLQALIQGLYDVVPPELLAIFDHKEFELILCGLTEIDVCDWKRSTVTSSNLKDSPVLAWFWEIVQAMAPHEQTKLLQFTTGSSRVPLQGFKGILLGLSCGAP</sequence>
<dbReference type="SUPFAM" id="SSF56204">
    <property type="entry name" value="Hect, E3 ligase catalytic domain"/>
    <property type="match status" value="1"/>
</dbReference>
<dbReference type="Gene3D" id="3.30.2160.10">
    <property type="entry name" value="Hect, E3 ligase catalytic domain"/>
    <property type="match status" value="1"/>
</dbReference>
<evidence type="ECO:0000256" key="4">
    <source>
        <dbReference type="ARBA" id="ARBA00022679"/>
    </source>
</evidence>
<dbReference type="AlphaFoldDB" id="A0A485KXL9"/>
<evidence type="ECO:0000256" key="3">
    <source>
        <dbReference type="ARBA" id="ARBA00012485"/>
    </source>
</evidence>
<feature type="compositionally biased region" description="Low complexity" evidence="10">
    <location>
        <begin position="252"/>
        <end position="265"/>
    </location>
</feature>
<proteinExistence type="predicted"/>
<dbReference type="GO" id="GO:0005737">
    <property type="term" value="C:cytoplasm"/>
    <property type="evidence" value="ECO:0007669"/>
    <property type="project" value="TreeGrafter"/>
</dbReference>
<dbReference type="PROSITE" id="PS01358">
    <property type="entry name" value="ZF_RANBP2_1"/>
    <property type="match status" value="1"/>
</dbReference>
<keyword evidence="11" id="KW-1133">Transmembrane helix</keyword>
<name>A0A485KXL9_9STRA</name>
<dbReference type="InterPro" id="IPR000569">
    <property type="entry name" value="HECT_dom"/>
</dbReference>
<evidence type="ECO:0000259" key="12">
    <source>
        <dbReference type="PROSITE" id="PS50237"/>
    </source>
</evidence>
<keyword evidence="5" id="KW-0479">Metal-binding</keyword>
<keyword evidence="15" id="KW-1185">Reference proteome</keyword>
<feature type="region of interest" description="Disordered" evidence="10">
    <location>
        <begin position="185"/>
        <end position="266"/>
    </location>
</feature>
<comment type="caution">
    <text evidence="9">Lacks conserved residue(s) required for the propagation of feature annotation.</text>
</comment>
<feature type="domain" description="HECT" evidence="12">
    <location>
        <begin position="352"/>
        <end position="631"/>
    </location>
</feature>
<evidence type="ECO:0000256" key="10">
    <source>
        <dbReference type="SAM" id="MobiDB-lite"/>
    </source>
</evidence>
<dbReference type="InterPro" id="IPR035983">
    <property type="entry name" value="Hect_E3_ubiquitin_ligase"/>
</dbReference>
<evidence type="ECO:0000256" key="7">
    <source>
        <dbReference type="ARBA" id="ARBA00022786"/>
    </source>
</evidence>
<dbReference type="EMBL" id="VJMH01005386">
    <property type="protein sequence ID" value="KAF0696576.1"/>
    <property type="molecule type" value="Genomic_DNA"/>
</dbReference>
<evidence type="ECO:0000256" key="9">
    <source>
        <dbReference type="PROSITE-ProRule" id="PRU00104"/>
    </source>
</evidence>
<dbReference type="SMART" id="SM00119">
    <property type="entry name" value="HECTc"/>
    <property type="match status" value="1"/>
</dbReference>
<dbReference type="PANTHER" id="PTHR11254:SF440">
    <property type="entry name" value="E3 UBIQUITIN-PROTEIN LIGASE NEDD-4"/>
    <property type="match status" value="1"/>
</dbReference>
<keyword evidence="6" id="KW-0863">Zinc-finger</keyword>
<dbReference type="PROSITE" id="PS50237">
    <property type="entry name" value="HECT"/>
    <property type="match status" value="1"/>
</dbReference>
<dbReference type="Gene3D" id="3.90.1750.10">
    <property type="entry name" value="Hect, E3 ligase catalytic domains"/>
    <property type="match status" value="1"/>
</dbReference>
<reference evidence="13" key="2">
    <citation type="submission" date="2019-06" db="EMBL/GenBank/DDBJ databases">
        <title>Genomics analysis of Aphanomyces spp. identifies a new class of oomycete effector associated with host adaptation.</title>
        <authorList>
            <person name="Gaulin E."/>
        </authorList>
    </citation>
    <scope>NUCLEOTIDE SEQUENCE</scope>
    <source>
        <strain evidence="13">CBS 578.67</strain>
    </source>
</reference>
<dbReference type="Pfam" id="PF00632">
    <property type="entry name" value="HECT"/>
    <property type="match status" value="1"/>
</dbReference>
<dbReference type="Gene3D" id="3.30.2410.10">
    <property type="entry name" value="Hect, E3 ligase catalytic domain"/>
    <property type="match status" value="1"/>
</dbReference>
<evidence type="ECO:0000313" key="14">
    <source>
        <dbReference type="EMBL" id="VFT89549.1"/>
    </source>
</evidence>
<organism evidence="14 15">
    <name type="scientific">Aphanomyces stellatus</name>
    <dbReference type="NCBI Taxonomy" id="120398"/>
    <lineage>
        <taxon>Eukaryota</taxon>
        <taxon>Sar</taxon>
        <taxon>Stramenopiles</taxon>
        <taxon>Oomycota</taxon>
        <taxon>Saprolegniomycetes</taxon>
        <taxon>Saprolegniales</taxon>
        <taxon>Verrucalvaceae</taxon>
        <taxon>Aphanomyces</taxon>
    </lineage>
</organism>